<name>A0AB73BAB4_CORFL</name>
<proteinExistence type="predicted"/>
<dbReference type="Proteomes" id="UP000315353">
    <property type="component" value="Unassembled WGS sequence"/>
</dbReference>
<gene>
    <name evidence="2" type="ORF">CFL01nite_23260</name>
</gene>
<evidence type="ECO:0000256" key="1">
    <source>
        <dbReference type="SAM" id="MobiDB-lite"/>
    </source>
</evidence>
<dbReference type="EMBL" id="BJNB01000056">
    <property type="protein sequence ID" value="GEB98831.1"/>
    <property type="molecule type" value="Genomic_DNA"/>
</dbReference>
<feature type="compositionally biased region" description="Polar residues" evidence="1">
    <location>
        <begin position="58"/>
        <end position="68"/>
    </location>
</feature>
<sequence>MVGLLRGETWTVSQAENEFAPVAPRDVRSEVEDLLQAGVIRSIDGQLKLGSEAEENPESTSNSVADSLTKISTLGPNTEAVYRSISAAKSTVVGLIESTQLSENKVRYALKQLLEAHVIAMRGGRGHRSTRYELLNRD</sequence>
<comment type="caution">
    <text evidence="2">The sequence shown here is derived from an EMBL/GenBank/DDBJ whole genome shotgun (WGS) entry which is preliminary data.</text>
</comment>
<reference evidence="2 3" key="1">
    <citation type="submission" date="2019-06" db="EMBL/GenBank/DDBJ databases">
        <title>Whole genome shotgun sequence of Corynebacterium flavescens NBRC 14136.</title>
        <authorList>
            <person name="Hosoyama A."/>
            <person name="Uohara A."/>
            <person name="Ohji S."/>
            <person name="Ichikawa N."/>
        </authorList>
    </citation>
    <scope>NUCLEOTIDE SEQUENCE [LARGE SCALE GENOMIC DNA]</scope>
    <source>
        <strain evidence="2 3">NBRC 14136</strain>
    </source>
</reference>
<organism evidence="2 3">
    <name type="scientific">Corynebacterium flavescens</name>
    <dbReference type="NCBI Taxonomy" id="28028"/>
    <lineage>
        <taxon>Bacteria</taxon>
        <taxon>Bacillati</taxon>
        <taxon>Actinomycetota</taxon>
        <taxon>Actinomycetes</taxon>
        <taxon>Mycobacteriales</taxon>
        <taxon>Corynebacteriaceae</taxon>
        <taxon>Corynebacterium</taxon>
    </lineage>
</organism>
<evidence type="ECO:0000313" key="2">
    <source>
        <dbReference type="EMBL" id="GEB98831.1"/>
    </source>
</evidence>
<dbReference type="AlphaFoldDB" id="A0AB73BAB4"/>
<feature type="region of interest" description="Disordered" evidence="1">
    <location>
        <begin position="48"/>
        <end position="68"/>
    </location>
</feature>
<evidence type="ECO:0000313" key="3">
    <source>
        <dbReference type="Proteomes" id="UP000315353"/>
    </source>
</evidence>
<accession>A0AB73BAB4</accession>
<protein>
    <submittedName>
        <fullName evidence="2">Uncharacterized protein</fullName>
    </submittedName>
</protein>